<dbReference type="Pfam" id="PF02575">
    <property type="entry name" value="YbaB_DNA_bd"/>
    <property type="match status" value="1"/>
</dbReference>
<sequence length="123" mass="13353">MTDAAEEWVRSWSDSVSERAAAAREMADRVAGLTVDATDPDRLITTTVNGSGGLVDLRLEPGAARLPMDELARQVLRTMRRAQAKLAERVADIAAETVGADSESARAVVSGFEHRYPEPDDER</sequence>
<keyword evidence="3" id="KW-1185">Reference proteome</keyword>
<dbReference type="RefSeq" id="WP_378975003.1">
    <property type="nucleotide sequence ID" value="NZ_JBHTBJ010000031.1"/>
</dbReference>
<evidence type="ECO:0000313" key="3">
    <source>
        <dbReference type="Proteomes" id="UP001596548"/>
    </source>
</evidence>
<organism evidence="2 3">
    <name type="scientific">Paractinoplanes rhizophilus</name>
    <dbReference type="NCBI Taxonomy" id="1416877"/>
    <lineage>
        <taxon>Bacteria</taxon>
        <taxon>Bacillati</taxon>
        <taxon>Actinomycetota</taxon>
        <taxon>Actinomycetes</taxon>
        <taxon>Micromonosporales</taxon>
        <taxon>Micromonosporaceae</taxon>
        <taxon>Paractinoplanes</taxon>
    </lineage>
</organism>
<evidence type="ECO:0000313" key="2">
    <source>
        <dbReference type="EMBL" id="MFC7278300.1"/>
    </source>
</evidence>
<feature type="compositionally biased region" description="Basic and acidic residues" evidence="1">
    <location>
        <begin position="112"/>
        <end position="123"/>
    </location>
</feature>
<dbReference type="EMBL" id="JBHTBJ010000031">
    <property type="protein sequence ID" value="MFC7278300.1"/>
    <property type="molecule type" value="Genomic_DNA"/>
</dbReference>
<name>A0ABW2I196_9ACTN</name>
<dbReference type="SUPFAM" id="SSF82607">
    <property type="entry name" value="YbaB-like"/>
    <property type="match status" value="1"/>
</dbReference>
<evidence type="ECO:0000256" key="1">
    <source>
        <dbReference type="SAM" id="MobiDB-lite"/>
    </source>
</evidence>
<dbReference type="InterPro" id="IPR036894">
    <property type="entry name" value="YbaB-like_sf"/>
</dbReference>
<feature type="region of interest" description="Disordered" evidence="1">
    <location>
        <begin position="104"/>
        <end position="123"/>
    </location>
</feature>
<gene>
    <name evidence="2" type="ORF">ACFQS1_30325</name>
</gene>
<comment type="caution">
    <text evidence="2">The sequence shown here is derived from an EMBL/GenBank/DDBJ whole genome shotgun (WGS) entry which is preliminary data.</text>
</comment>
<proteinExistence type="predicted"/>
<dbReference type="Proteomes" id="UP001596548">
    <property type="component" value="Unassembled WGS sequence"/>
</dbReference>
<accession>A0ABW2I196</accession>
<dbReference type="Gene3D" id="3.30.1310.10">
    <property type="entry name" value="Nucleoid-associated protein YbaB-like domain"/>
    <property type="match status" value="1"/>
</dbReference>
<dbReference type="InterPro" id="IPR004401">
    <property type="entry name" value="YbaB/EbfC"/>
</dbReference>
<protein>
    <submittedName>
        <fullName evidence="2">YbaB/EbfC family nucleoid-associated protein</fullName>
    </submittedName>
</protein>
<reference evidence="3" key="1">
    <citation type="journal article" date="2019" name="Int. J. Syst. Evol. Microbiol.">
        <title>The Global Catalogue of Microorganisms (GCM) 10K type strain sequencing project: providing services to taxonomists for standard genome sequencing and annotation.</title>
        <authorList>
            <consortium name="The Broad Institute Genomics Platform"/>
            <consortium name="The Broad Institute Genome Sequencing Center for Infectious Disease"/>
            <person name="Wu L."/>
            <person name="Ma J."/>
        </authorList>
    </citation>
    <scope>NUCLEOTIDE SEQUENCE [LARGE SCALE GENOMIC DNA]</scope>
    <source>
        <strain evidence="3">XZYJT-10</strain>
    </source>
</reference>